<dbReference type="AlphaFoldDB" id="A0A292YSA3"/>
<organism evidence="1 2">
    <name type="scientific">Effusibacillus lacus</name>
    <dbReference type="NCBI Taxonomy" id="1348429"/>
    <lineage>
        <taxon>Bacteria</taxon>
        <taxon>Bacillati</taxon>
        <taxon>Bacillota</taxon>
        <taxon>Bacilli</taxon>
        <taxon>Bacillales</taxon>
        <taxon>Alicyclobacillaceae</taxon>
        <taxon>Effusibacillus</taxon>
    </lineage>
</organism>
<name>A0A292YSA3_9BACL</name>
<dbReference type="InterPro" id="IPR035903">
    <property type="entry name" value="HesB-like_dom_sf"/>
</dbReference>
<comment type="caution">
    <text evidence="1">The sequence shown here is derived from an EMBL/GenBank/DDBJ whole genome shotgun (WGS) entry which is preliminary data.</text>
</comment>
<protein>
    <submittedName>
        <fullName evidence="1">Uncharacterized protein</fullName>
    </submittedName>
</protein>
<accession>A0A292YSA3</accession>
<dbReference type="Gene3D" id="2.60.300.12">
    <property type="entry name" value="HesB-like domain"/>
    <property type="match status" value="1"/>
</dbReference>
<reference evidence="2" key="1">
    <citation type="submission" date="2017-07" db="EMBL/GenBank/DDBJ databases">
        <title>Draft genome sequence of Effusibacillus lacus strain skLN1.</title>
        <authorList>
            <person name="Watanabe M."/>
            <person name="Kojima H."/>
            <person name="Fukui M."/>
        </authorList>
    </citation>
    <scope>NUCLEOTIDE SEQUENCE [LARGE SCALE GENOMIC DNA]</scope>
    <source>
        <strain evidence="2">skLN1</strain>
    </source>
</reference>
<evidence type="ECO:0000313" key="2">
    <source>
        <dbReference type="Proteomes" id="UP000217785"/>
    </source>
</evidence>
<evidence type="ECO:0000313" key="1">
    <source>
        <dbReference type="EMBL" id="GAX91304.1"/>
    </source>
</evidence>
<gene>
    <name evidence="1" type="ORF">EFBL_2970</name>
</gene>
<dbReference type="EMBL" id="BDUF01000086">
    <property type="protein sequence ID" value="GAX91304.1"/>
    <property type="molecule type" value="Genomic_DNA"/>
</dbReference>
<proteinExistence type="predicted"/>
<sequence length="56" mass="6304">MTLDESNANDKQLEAKGLRFLFDPFVASQVDEIHIDYDEAEDNFSVRVPNGPQSSC</sequence>
<dbReference type="Proteomes" id="UP000217785">
    <property type="component" value="Unassembled WGS sequence"/>
</dbReference>
<keyword evidence="2" id="KW-1185">Reference proteome</keyword>
<dbReference type="RefSeq" id="WP_165912424.1">
    <property type="nucleotide sequence ID" value="NZ_BDUF01000086.1"/>
</dbReference>